<protein>
    <recommendedName>
        <fullName evidence="4">Cyanovirin-N domain-containing protein</fullName>
    </recommendedName>
</protein>
<evidence type="ECO:0000313" key="3">
    <source>
        <dbReference type="Proteomes" id="UP000184356"/>
    </source>
</evidence>
<keyword evidence="3" id="KW-1185">Reference proteome</keyword>
<evidence type="ECO:0008006" key="4">
    <source>
        <dbReference type="Google" id="ProtNLM"/>
    </source>
</evidence>
<proteinExistence type="predicted"/>
<organism evidence="2 3">
    <name type="scientific">Aspergillus sydowii CBS 593.65</name>
    <dbReference type="NCBI Taxonomy" id="1036612"/>
    <lineage>
        <taxon>Eukaryota</taxon>
        <taxon>Fungi</taxon>
        <taxon>Dikarya</taxon>
        <taxon>Ascomycota</taxon>
        <taxon>Pezizomycotina</taxon>
        <taxon>Eurotiomycetes</taxon>
        <taxon>Eurotiomycetidae</taxon>
        <taxon>Eurotiales</taxon>
        <taxon>Aspergillaceae</taxon>
        <taxon>Aspergillus</taxon>
        <taxon>Aspergillus subgen. Nidulantes</taxon>
    </lineage>
</organism>
<feature type="signal peptide" evidence="1">
    <location>
        <begin position="1"/>
        <end position="17"/>
    </location>
</feature>
<dbReference type="RefSeq" id="XP_040695905.1">
    <property type="nucleotide sequence ID" value="XM_040848499.1"/>
</dbReference>
<keyword evidence="1" id="KW-0732">Signal</keyword>
<evidence type="ECO:0000256" key="1">
    <source>
        <dbReference type="SAM" id="SignalP"/>
    </source>
</evidence>
<accession>A0A1L9SY55</accession>
<evidence type="ECO:0000313" key="2">
    <source>
        <dbReference type="EMBL" id="OJJ52099.1"/>
    </source>
</evidence>
<dbReference type="Proteomes" id="UP000184356">
    <property type="component" value="Unassembled WGS sequence"/>
</dbReference>
<dbReference type="EMBL" id="KV878605">
    <property type="protein sequence ID" value="OJJ52099.1"/>
    <property type="molecule type" value="Genomic_DNA"/>
</dbReference>
<reference evidence="3" key="1">
    <citation type="journal article" date="2017" name="Genome Biol.">
        <title>Comparative genomics reveals high biological diversity and specific adaptations in the industrially and medically important fungal genus Aspergillus.</title>
        <authorList>
            <person name="de Vries R.P."/>
            <person name="Riley R."/>
            <person name="Wiebenga A."/>
            <person name="Aguilar-Osorio G."/>
            <person name="Amillis S."/>
            <person name="Uchima C.A."/>
            <person name="Anderluh G."/>
            <person name="Asadollahi M."/>
            <person name="Askin M."/>
            <person name="Barry K."/>
            <person name="Battaglia E."/>
            <person name="Bayram O."/>
            <person name="Benocci T."/>
            <person name="Braus-Stromeyer S.A."/>
            <person name="Caldana C."/>
            <person name="Canovas D."/>
            <person name="Cerqueira G.C."/>
            <person name="Chen F."/>
            <person name="Chen W."/>
            <person name="Choi C."/>
            <person name="Clum A."/>
            <person name="Dos Santos R.A."/>
            <person name="Damasio A.R."/>
            <person name="Diallinas G."/>
            <person name="Emri T."/>
            <person name="Fekete E."/>
            <person name="Flipphi M."/>
            <person name="Freyberg S."/>
            <person name="Gallo A."/>
            <person name="Gournas C."/>
            <person name="Habgood R."/>
            <person name="Hainaut M."/>
            <person name="Harispe M.L."/>
            <person name="Henrissat B."/>
            <person name="Hilden K.S."/>
            <person name="Hope R."/>
            <person name="Hossain A."/>
            <person name="Karabika E."/>
            <person name="Karaffa L."/>
            <person name="Karanyi Z."/>
            <person name="Krasevec N."/>
            <person name="Kuo A."/>
            <person name="Kusch H."/>
            <person name="LaButti K."/>
            <person name="Lagendijk E.L."/>
            <person name="Lapidus A."/>
            <person name="Levasseur A."/>
            <person name="Lindquist E."/>
            <person name="Lipzen A."/>
            <person name="Logrieco A.F."/>
            <person name="MacCabe A."/>
            <person name="Maekelae M.R."/>
            <person name="Malavazi I."/>
            <person name="Melin P."/>
            <person name="Meyer V."/>
            <person name="Mielnichuk N."/>
            <person name="Miskei M."/>
            <person name="Molnar A.P."/>
            <person name="Mule G."/>
            <person name="Ngan C.Y."/>
            <person name="Orejas M."/>
            <person name="Orosz E."/>
            <person name="Ouedraogo J.P."/>
            <person name="Overkamp K.M."/>
            <person name="Park H.-S."/>
            <person name="Perrone G."/>
            <person name="Piumi F."/>
            <person name="Punt P.J."/>
            <person name="Ram A.F."/>
            <person name="Ramon A."/>
            <person name="Rauscher S."/>
            <person name="Record E."/>
            <person name="Riano-Pachon D.M."/>
            <person name="Robert V."/>
            <person name="Roehrig J."/>
            <person name="Ruller R."/>
            <person name="Salamov A."/>
            <person name="Salih N.S."/>
            <person name="Samson R.A."/>
            <person name="Sandor E."/>
            <person name="Sanguinetti M."/>
            <person name="Schuetze T."/>
            <person name="Sepcic K."/>
            <person name="Shelest E."/>
            <person name="Sherlock G."/>
            <person name="Sophianopoulou V."/>
            <person name="Squina F.M."/>
            <person name="Sun H."/>
            <person name="Susca A."/>
            <person name="Todd R.B."/>
            <person name="Tsang A."/>
            <person name="Unkles S.E."/>
            <person name="van de Wiele N."/>
            <person name="van Rossen-Uffink D."/>
            <person name="Oliveira J.V."/>
            <person name="Vesth T.C."/>
            <person name="Visser J."/>
            <person name="Yu J.-H."/>
            <person name="Zhou M."/>
            <person name="Andersen M.R."/>
            <person name="Archer D.B."/>
            <person name="Baker S.E."/>
            <person name="Benoit I."/>
            <person name="Brakhage A.A."/>
            <person name="Braus G.H."/>
            <person name="Fischer R."/>
            <person name="Frisvad J.C."/>
            <person name="Goldman G.H."/>
            <person name="Houbraken J."/>
            <person name="Oakley B."/>
            <person name="Pocsi I."/>
            <person name="Scazzocchio C."/>
            <person name="Seiboth B."/>
            <person name="vanKuyk P.A."/>
            <person name="Wortman J."/>
            <person name="Dyer P.S."/>
            <person name="Grigoriev I.V."/>
        </authorList>
    </citation>
    <scope>NUCLEOTIDE SEQUENCE [LARGE SCALE GENOMIC DNA]</scope>
    <source>
        <strain evidence="3">CBS 593.65</strain>
    </source>
</reference>
<dbReference type="GeneID" id="63764572"/>
<name>A0A1L9SY55_9EURO</name>
<dbReference type="AlphaFoldDB" id="A0A1L9SY55"/>
<sequence length="135" mass="14032">MLLKTLALALLASSAVAKHSCKSTECYPAKTSDCRAALDEMTNTGNLSGNDLRSWNSGNCQIDWFPNGAEADAATAHGVAEDLINTCCAGDKCSGTLVSLEIETGCICIHEEGTNPCLCGGSTNTMGCPWPQGDI</sequence>
<dbReference type="OrthoDB" id="4327167at2759"/>
<dbReference type="VEuPathDB" id="FungiDB:ASPSYDRAFT_52504"/>
<gene>
    <name evidence="2" type="ORF">ASPSYDRAFT_52504</name>
</gene>
<feature type="chain" id="PRO_5012860677" description="Cyanovirin-N domain-containing protein" evidence="1">
    <location>
        <begin position="18"/>
        <end position="135"/>
    </location>
</feature>